<dbReference type="InterPro" id="IPR036736">
    <property type="entry name" value="ACP-like_sf"/>
</dbReference>
<dbReference type="InterPro" id="IPR006162">
    <property type="entry name" value="Ppantetheine_attach_site"/>
</dbReference>
<dbReference type="InterPro" id="IPR050091">
    <property type="entry name" value="PKS_NRPS_Biosynth_Enz"/>
</dbReference>
<dbReference type="Pfam" id="PF08659">
    <property type="entry name" value="KR"/>
    <property type="match status" value="1"/>
</dbReference>
<dbReference type="SUPFAM" id="SSF52151">
    <property type="entry name" value="FabD/lysophospholipase-like"/>
    <property type="match status" value="1"/>
</dbReference>
<organism evidence="7 8">
    <name type="scientific">Corynebacterium freneyi DNF00450</name>
    <dbReference type="NCBI Taxonomy" id="1287475"/>
    <lineage>
        <taxon>Bacteria</taxon>
        <taxon>Bacillati</taxon>
        <taxon>Actinomycetota</taxon>
        <taxon>Actinomycetes</taxon>
        <taxon>Mycobacteriales</taxon>
        <taxon>Corynebacteriaceae</taxon>
        <taxon>Corynebacterium</taxon>
    </lineage>
</organism>
<protein>
    <recommendedName>
        <fullName evidence="6">Carrier domain-containing protein</fullName>
    </recommendedName>
</protein>
<dbReference type="SUPFAM" id="SSF55048">
    <property type="entry name" value="Probable ACP-binding domain of malonyl-CoA ACP transacylase"/>
    <property type="match status" value="1"/>
</dbReference>
<dbReference type="InterPro" id="IPR036291">
    <property type="entry name" value="NAD(P)-bd_dom_sf"/>
</dbReference>
<evidence type="ECO:0000256" key="4">
    <source>
        <dbReference type="ARBA" id="ARBA00023268"/>
    </source>
</evidence>
<dbReference type="Pfam" id="PF00698">
    <property type="entry name" value="Acyl_transf_1"/>
    <property type="match status" value="1"/>
</dbReference>
<dbReference type="eggNOG" id="COG1028">
    <property type="taxonomic scope" value="Bacteria"/>
</dbReference>
<dbReference type="EMBL" id="JRNE01000085">
    <property type="protein sequence ID" value="KGF15015.1"/>
    <property type="molecule type" value="Genomic_DNA"/>
</dbReference>
<keyword evidence="1" id="KW-0596">Phosphopantetheine</keyword>
<name>A0A095XXT4_9CORY</name>
<dbReference type="GO" id="GO:0004312">
    <property type="term" value="F:fatty acid synthase activity"/>
    <property type="evidence" value="ECO:0007669"/>
    <property type="project" value="TreeGrafter"/>
</dbReference>
<dbReference type="SMART" id="SM00823">
    <property type="entry name" value="PKS_PP"/>
    <property type="match status" value="1"/>
</dbReference>
<dbReference type="SUPFAM" id="SSF47336">
    <property type="entry name" value="ACP-like"/>
    <property type="match status" value="1"/>
</dbReference>
<sequence length="1026" mass="104438">MNTAHHDGAPPMVVVSSAHRGGVAREAAAIAAFLRESPDVSVGDVAAALDATRGWRRFRAVIVAADRAELLENLDALAQGRAAGKTAAGEASARTIAMVFPGQGSQRPGMGLLAHSASPGYRATVAEYDLLFDEIFGFRPGRYLLEPEHGDDIRVVQPALFVHMIGLAELWREHGVEPDMAIGHSQGEIAAARVAGLIGARDAVRVVGSRARLVHDLIADGRLAADNAMAVIGADRDTVEAALARQVGWAELSVVNAPGIHAIAGETPAIDGIVGDMADRGVFARRIRVDYPAHTSLVGAFRDDFLGLLDDLDEPRFDPAAIPCFGGALGGPITPDLDPATYWYWNLRNRVRFDLAVERAAEAGADVFIEASEHPTLQLSINGILAGIGGAGGPGAVNIGTLRRDDGDLSGFLGSLAAVRAVHRGLDAPVGTSPGAVPWGFPATVWERAEYWAPGPDAPVPGGGVPARPAPTPAPVQNPLTRAGEPPLVLSERWSALGEGELAAPDSLCIVGADDAFRAELAAAAARFGDRIVDEPAAAGRILVLPPDGGTGDEPAEAMAAFLADAHRELADAAGTAGTACLVTRGGESAGDAAPGRVDAGHAAAAAMMRCIGAATGPGPMRIDVEPDDDPAETARSVIRALHATGEPEIAVRGRELLGRRFVPISAGTPDVPPTVVIIGGTGPVGRAFAARCVALGAADVVLVSRNAPSAAVAAEIAGLADGGTAAVRHVRCDATDRAQLARLAADLGSAGPRLIVHCTVDYASAESAAADDGAADAGAWHRADAAKRGSLAAVVAELARPGDRVLACSSLSAGIGGRGHAAYAAVNRLLEVEAARARENGVDALAIRWGLWHGVGADSDGAIGEIEAIGLRPMDPDAAVDAALGLFGGDDAMATVASGDWRKVAAVHELRGMPGLFSRIAGPPAPETPVKDGEPAAAETAPAPGASAGAGAIARSVLLETLGYAEGDDPDPTVPLVSLGLDSVQALDACNRITSATGAEVPIAGILSGASLDDVVAMMTEKGRD</sequence>
<dbReference type="Proteomes" id="UP000029548">
    <property type="component" value="Unassembled WGS sequence"/>
</dbReference>
<evidence type="ECO:0000256" key="1">
    <source>
        <dbReference type="ARBA" id="ARBA00022450"/>
    </source>
</evidence>
<reference evidence="7 8" key="1">
    <citation type="submission" date="2014-07" db="EMBL/GenBank/DDBJ databases">
        <authorList>
            <person name="McCorrison J."/>
            <person name="Sanka R."/>
            <person name="Torralba M."/>
            <person name="Gillis M."/>
            <person name="Haft D.H."/>
            <person name="Methe B."/>
            <person name="Sutton G."/>
            <person name="Nelson K.E."/>
        </authorList>
    </citation>
    <scope>NUCLEOTIDE SEQUENCE [LARGE SCALE GENOMIC DNA]</scope>
    <source>
        <strain evidence="7 8">DNF00450</strain>
    </source>
</reference>
<evidence type="ECO:0000256" key="2">
    <source>
        <dbReference type="ARBA" id="ARBA00022553"/>
    </source>
</evidence>
<dbReference type="InterPro" id="IPR014043">
    <property type="entry name" value="Acyl_transferase_dom"/>
</dbReference>
<dbReference type="InterPro" id="IPR001227">
    <property type="entry name" value="Ac_transferase_dom_sf"/>
</dbReference>
<feature type="region of interest" description="Disordered" evidence="5">
    <location>
        <begin position="922"/>
        <end position="948"/>
    </location>
</feature>
<proteinExistence type="predicted"/>
<feature type="domain" description="Carrier" evidence="6">
    <location>
        <begin position="949"/>
        <end position="1024"/>
    </location>
</feature>
<dbReference type="InterPro" id="IPR016035">
    <property type="entry name" value="Acyl_Trfase/lysoPLipase"/>
</dbReference>
<dbReference type="SMART" id="SM00827">
    <property type="entry name" value="PKS_AT"/>
    <property type="match status" value="1"/>
</dbReference>
<keyword evidence="4" id="KW-0511">Multifunctional enzyme</keyword>
<dbReference type="Gene3D" id="1.10.1200.10">
    <property type="entry name" value="ACP-like"/>
    <property type="match status" value="1"/>
</dbReference>
<dbReference type="Gene3D" id="3.40.366.10">
    <property type="entry name" value="Malonyl-Coenzyme A Acyl Carrier Protein, domain 2"/>
    <property type="match status" value="1"/>
</dbReference>
<evidence type="ECO:0000313" key="7">
    <source>
        <dbReference type="EMBL" id="KGF15015.1"/>
    </source>
</evidence>
<dbReference type="SUPFAM" id="SSF51735">
    <property type="entry name" value="NAD(P)-binding Rossmann-fold domains"/>
    <property type="match status" value="2"/>
</dbReference>
<evidence type="ECO:0000259" key="6">
    <source>
        <dbReference type="PROSITE" id="PS50075"/>
    </source>
</evidence>
<dbReference type="CDD" id="cd05274">
    <property type="entry name" value="KR_FAS_SDR_x"/>
    <property type="match status" value="1"/>
</dbReference>
<dbReference type="Pfam" id="PF00550">
    <property type="entry name" value="PP-binding"/>
    <property type="match status" value="1"/>
</dbReference>
<keyword evidence="2" id="KW-0597">Phosphoprotein</keyword>
<feature type="compositionally biased region" description="Low complexity" evidence="5">
    <location>
        <begin position="936"/>
        <end position="948"/>
    </location>
</feature>
<dbReference type="InterPro" id="IPR016036">
    <property type="entry name" value="Malonyl_transacylase_ACP-bd"/>
</dbReference>
<dbReference type="PANTHER" id="PTHR43775:SF37">
    <property type="entry name" value="SI:DKEY-61P9.11"/>
    <property type="match status" value="1"/>
</dbReference>
<keyword evidence="3" id="KW-0808">Transferase</keyword>
<evidence type="ECO:0000313" key="8">
    <source>
        <dbReference type="Proteomes" id="UP000029548"/>
    </source>
</evidence>
<gene>
    <name evidence="7" type="ORF">HMPREF1650_12575</name>
</gene>
<dbReference type="Gene3D" id="3.40.50.720">
    <property type="entry name" value="NAD(P)-binding Rossmann-like Domain"/>
    <property type="match status" value="1"/>
</dbReference>
<dbReference type="PROSITE" id="PS50075">
    <property type="entry name" value="CARRIER"/>
    <property type="match status" value="1"/>
</dbReference>
<accession>A0A095XXT4</accession>
<dbReference type="GO" id="GO:0006633">
    <property type="term" value="P:fatty acid biosynthetic process"/>
    <property type="evidence" value="ECO:0007669"/>
    <property type="project" value="TreeGrafter"/>
</dbReference>
<dbReference type="InterPro" id="IPR009081">
    <property type="entry name" value="PP-bd_ACP"/>
</dbReference>
<comment type="caution">
    <text evidence="7">The sequence shown here is derived from an EMBL/GenBank/DDBJ whole genome shotgun (WGS) entry which is preliminary data.</text>
</comment>
<dbReference type="PROSITE" id="PS00012">
    <property type="entry name" value="PHOSPHOPANTETHEINE"/>
    <property type="match status" value="1"/>
</dbReference>
<dbReference type="GO" id="GO:0031177">
    <property type="term" value="F:phosphopantetheine binding"/>
    <property type="evidence" value="ECO:0007669"/>
    <property type="project" value="InterPro"/>
</dbReference>
<dbReference type="PANTHER" id="PTHR43775">
    <property type="entry name" value="FATTY ACID SYNTHASE"/>
    <property type="match status" value="1"/>
</dbReference>
<evidence type="ECO:0000256" key="5">
    <source>
        <dbReference type="SAM" id="MobiDB-lite"/>
    </source>
</evidence>
<dbReference type="eggNOG" id="COG3321">
    <property type="taxonomic scope" value="Bacteria"/>
</dbReference>
<dbReference type="RefSeq" id="WP_035123827.1">
    <property type="nucleotide sequence ID" value="NZ_JRNE01000085.1"/>
</dbReference>
<dbReference type="InterPro" id="IPR057326">
    <property type="entry name" value="KR_dom"/>
</dbReference>
<dbReference type="SMART" id="SM00822">
    <property type="entry name" value="PKS_KR"/>
    <property type="match status" value="1"/>
</dbReference>
<dbReference type="InterPro" id="IPR020806">
    <property type="entry name" value="PKS_PP-bd"/>
</dbReference>
<evidence type="ECO:0000256" key="3">
    <source>
        <dbReference type="ARBA" id="ARBA00022679"/>
    </source>
</evidence>
<dbReference type="Gene3D" id="3.30.70.3290">
    <property type="match status" value="1"/>
</dbReference>
<dbReference type="AlphaFoldDB" id="A0A095XXT4"/>
<dbReference type="InterPro" id="IPR013968">
    <property type="entry name" value="PKS_KR"/>
</dbReference>